<organism evidence="2 3">
    <name type="scientific">Caerostris extrusa</name>
    <name type="common">Bark spider</name>
    <name type="synonym">Caerostris bankana</name>
    <dbReference type="NCBI Taxonomy" id="172846"/>
    <lineage>
        <taxon>Eukaryota</taxon>
        <taxon>Metazoa</taxon>
        <taxon>Ecdysozoa</taxon>
        <taxon>Arthropoda</taxon>
        <taxon>Chelicerata</taxon>
        <taxon>Arachnida</taxon>
        <taxon>Araneae</taxon>
        <taxon>Araneomorphae</taxon>
        <taxon>Entelegynae</taxon>
        <taxon>Araneoidea</taxon>
        <taxon>Araneidae</taxon>
        <taxon>Caerostris</taxon>
    </lineage>
</organism>
<evidence type="ECO:0000313" key="3">
    <source>
        <dbReference type="Proteomes" id="UP001054945"/>
    </source>
</evidence>
<proteinExistence type="predicted"/>
<accession>A0AAV4U4D0</accession>
<dbReference type="EMBL" id="BPLR01012257">
    <property type="protein sequence ID" value="GIY52580.1"/>
    <property type="molecule type" value="Genomic_DNA"/>
</dbReference>
<name>A0AAV4U4D0_CAEEX</name>
<dbReference type="AlphaFoldDB" id="A0AAV4U4D0"/>
<evidence type="ECO:0000256" key="1">
    <source>
        <dbReference type="SAM" id="MobiDB-lite"/>
    </source>
</evidence>
<sequence>MPTLCRRSSHLDSDTQEESSSLDRKILNQALTSLEECPLDCRIFNVVTDLFSTVRKLDTSCDVIRSISYATINELYPEPE</sequence>
<evidence type="ECO:0000313" key="2">
    <source>
        <dbReference type="EMBL" id="GIY52580.1"/>
    </source>
</evidence>
<gene>
    <name evidence="2" type="ORF">CEXT_357501</name>
</gene>
<keyword evidence="3" id="KW-1185">Reference proteome</keyword>
<comment type="caution">
    <text evidence="2">The sequence shown here is derived from an EMBL/GenBank/DDBJ whole genome shotgun (WGS) entry which is preliminary data.</text>
</comment>
<dbReference type="Proteomes" id="UP001054945">
    <property type="component" value="Unassembled WGS sequence"/>
</dbReference>
<feature type="region of interest" description="Disordered" evidence="1">
    <location>
        <begin position="1"/>
        <end position="22"/>
    </location>
</feature>
<protein>
    <submittedName>
        <fullName evidence="2">Uncharacterized protein</fullName>
    </submittedName>
</protein>
<reference evidence="2 3" key="1">
    <citation type="submission" date="2021-06" db="EMBL/GenBank/DDBJ databases">
        <title>Caerostris extrusa draft genome.</title>
        <authorList>
            <person name="Kono N."/>
            <person name="Arakawa K."/>
        </authorList>
    </citation>
    <scope>NUCLEOTIDE SEQUENCE [LARGE SCALE GENOMIC DNA]</scope>
</reference>